<organism evidence="2 3">
    <name type="scientific">Azospirillum oleiclasticum</name>
    <dbReference type="NCBI Taxonomy" id="2735135"/>
    <lineage>
        <taxon>Bacteria</taxon>
        <taxon>Pseudomonadati</taxon>
        <taxon>Pseudomonadota</taxon>
        <taxon>Alphaproteobacteria</taxon>
        <taxon>Rhodospirillales</taxon>
        <taxon>Azospirillaceae</taxon>
        <taxon>Azospirillum</taxon>
    </lineage>
</organism>
<dbReference type="InterPro" id="IPR029068">
    <property type="entry name" value="Glyas_Bleomycin-R_OHBP_Dase"/>
</dbReference>
<dbReference type="RefSeq" id="WP_180283793.1">
    <property type="nucleotide sequence ID" value="NZ_JABFDB010000014.1"/>
</dbReference>
<keyword evidence="3" id="KW-1185">Reference proteome</keyword>
<dbReference type="PROSITE" id="PS51819">
    <property type="entry name" value="VOC"/>
    <property type="match status" value="1"/>
</dbReference>
<reference evidence="2 3" key="1">
    <citation type="submission" date="2020-05" db="EMBL/GenBank/DDBJ databases">
        <title>Azospirillum oleiclasticum sp. nov, a nitrogen-fixing and heavy crude oil-emulsifying bacterium isolated from the crude oil of Yumen Oilfield.</title>
        <authorList>
            <person name="Wu D."/>
            <person name="Cai M."/>
            <person name="Zhang X."/>
        </authorList>
    </citation>
    <scope>NUCLEOTIDE SEQUENCE [LARGE SCALE GENOMIC DNA]</scope>
    <source>
        <strain evidence="2 3">ROY-1-1-2</strain>
    </source>
</reference>
<dbReference type="InterPro" id="IPR004360">
    <property type="entry name" value="Glyas_Fos-R_dOase_dom"/>
</dbReference>
<name>A0ABX2TH68_9PROT</name>
<proteinExistence type="predicted"/>
<accession>A0ABX2TH68</accession>
<sequence length="123" mass="13759">MRFTSLVPMLHTTDMARTRHWYETVLGFRCVGADGDRWCHLARDAVSIMFMSNDHLGEPQATATQYIRVDDALAVWDAIRGSCTAEWGPEDMPYGMTEFAIRDPNGYLLSFGSPTVKGGNAPR</sequence>
<dbReference type="Proteomes" id="UP000584642">
    <property type="component" value="Unassembled WGS sequence"/>
</dbReference>
<feature type="domain" description="VOC" evidence="1">
    <location>
        <begin position="2"/>
        <end position="114"/>
    </location>
</feature>
<dbReference type="InterPro" id="IPR037523">
    <property type="entry name" value="VOC_core"/>
</dbReference>
<evidence type="ECO:0000313" key="3">
    <source>
        <dbReference type="Proteomes" id="UP000584642"/>
    </source>
</evidence>
<dbReference type="EMBL" id="JABFDB010000014">
    <property type="protein sequence ID" value="NYZ22025.1"/>
    <property type="molecule type" value="Genomic_DNA"/>
</dbReference>
<dbReference type="Gene3D" id="3.10.180.10">
    <property type="entry name" value="2,3-Dihydroxybiphenyl 1,2-Dioxygenase, domain 1"/>
    <property type="match status" value="1"/>
</dbReference>
<comment type="caution">
    <text evidence="2">The sequence shown here is derived from an EMBL/GenBank/DDBJ whole genome shotgun (WGS) entry which is preliminary data.</text>
</comment>
<dbReference type="Pfam" id="PF00903">
    <property type="entry name" value="Glyoxalase"/>
    <property type="match status" value="1"/>
</dbReference>
<evidence type="ECO:0000259" key="1">
    <source>
        <dbReference type="PROSITE" id="PS51819"/>
    </source>
</evidence>
<protein>
    <recommendedName>
        <fullName evidence="1">VOC domain-containing protein</fullName>
    </recommendedName>
</protein>
<gene>
    <name evidence="2" type="ORF">HND93_20105</name>
</gene>
<dbReference type="SUPFAM" id="SSF54593">
    <property type="entry name" value="Glyoxalase/Bleomycin resistance protein/Dihydroxybiphenyl dioxygenase"/>
    <property type="match status" value="1"/>
</dbReference>
<evidence type="ECO:0000313" key="2">
    <source>
        <dbReference type="EMBL" id="NYZ22025.1"/>
    </source>
</evidence>